<evidence type="ECO:0000256" key="1">
    <source>
        <dbReference type="SAM" id="MobiDB-lite"/>
    </source>
</evidence>
<sequence length="64" mass="7225">MVIGLCWPGAGFAYGEYLSFASPKERTKEKATPDRSKARNKINDLRRRQNSRVASVDPLRQLSS</sequence>
<evidence type="ECO:0000313" key="2">
    <source>
        <dbReference type="EMBL" id="RVU40095.1"/>
    </source>
</evidence>
<dbReference type="EMBL" id="SACS01000006">
    <property type="protein sequence ID" value="RVU40095.1"/>
    <property type="molecule type" value="Genomic_DNA"/>
</dbReference>
<dbReference type="AlphaFoldDB" id="A0A437QZZ0"/>
<feature type="compositionally biased region" description="Basic and acidic residues" evidence="1">
    <location>
        <begin position="23"/>
        <end position="47"/>
    </location>
</feature>
<proteinExistence type="predicted"/>
<gene>
    <name evidence="2" type="ORF">EOE67_07530</name>
</gene>
<accession>A0A437QZZ0</accession>
<organism evidence="2 3">
    <name type="scientific">Rheinheimera riviphila</name>
    <dbReference type="NCBI Taxonomy" id="1834037"/>
    <lineage>
        <taxon>Bacteria</taxon>
        <taxon>Pseudomonadati</taxon>
        <taxon>Pseudomonadota</taxon>
        <taxon>Gammaproteobacteria</taxon>
        <taxon>Chromatiales</taxon>
        <taxon>Chromatiaceae</taxon>
        <taxon>Rheinheimera</taxon>
    </lineage>
</organism>
<protein>
    <submittedName>
        <fullName evidence="2">Uncharacterized protein</fullName>
    </submittedName>
</protein>
<comment type="caution">
    <text evidence="2">The sequence shown here is derived from an EMBL/GenBank/DDBJ whole genome shotgun (WGS) entry which is preliminary data.</text>
</comment>
<keyword evidence="3" id="KW-1185">Reference proteome</keyword>
<dbReference type="Proteomes" id="UP000283077">
    <property type="component" value="Unassembled WGS sequence"/>
</dbReference>
<evidence type="ECO:0000313" key="3">
    <source>
        <dbReference type="Proteomes" id="UP000283077"/>
    </source>
</evidence>
<feature type="region of interest" description="Disordered" evidence="1">
    <location>
        <begin position="23"/>
        <end position="64"/>
    </location>
</feature>
<name>A0A437QZZ0_9GAMM</name>
<reference evidence="2 3" key="1">
    <citation type="submission" date="2019-01" db="EMBL/GenBank/DDBJ databases">
        <authorList>
            <person name="Chen W.-M."/>
        </authorList>
    </citation>
    <scope>NUCLEOTIDE SEQUENCE [LARGE SCALE GENOMIC DNA]</scope>
    <source>
        <strain evidence="2 3">KYPC3</strain>
    </source>
</reference>